<dbReference type="PROSITE" id="PS51898">
    <property type="entry name" value="TYR_RECOMBINASE"/>
    <property type="match status" value="1"/>
</dbReference>
<evidence type="ECO:0000256" key="2">
    <source>
        <dbReference type="ARBA" id="ARBA00023172"/>
    </source>
</evidence>
<dbReference type="Gene3D" id="1.10.150.130">
    <property type="match status" value="1"/>
</dbReference>
<evidence type="ECO:0000313" key="5">
    <source>
        <dbReference type="Proteomes" id="UP001217776"/>
    </source>
</evidence>
<gene>
    <name evidence="4" type="ORF">PO127_06215</name>
</gene>
<dbReference type="SUPFAM" id="SSF56349">
    <property type="entry name" value="DNA breaking-rejoining enzymes"/>
    <property type="match status" value="1"/>
</dbReference>
<name>A0AAP3SC18_BACT4</name>
<sequence>MAQEKLLQDLVDQCKALMNEAGYSARTLATYNELWEWHLKPFMQQKRITMYTSEVGFDFLNSLPGDKLTLTNRWRRVITILDTVLQDGKIGRIKPQWVSFDMPGEIGEIAKSFLAKKKSQLVSSITVQVYNRMLGRLISFLSIKEVTSLSKMSEPLLLEFLSSSQSNPSQRVMVVRGFCQYLVQEGLVPAHYGSLVQGYRFPIREKLPSVYTPEEVQLIEKAINRNKVGGKRLYAMFLLAARLALRISDIIRLKLKNIDWDRNIVRIEQFKTGKVVELPLLVEVGNAIIDYLRSERPVCNDEHVFISLKPPFQRVSKDTVNTGFRKAFSDAGINAGRRHHGIHAMRHSLASELLSSQVPLPTISGILGHTSQTSTMNYLRVDIEAMKCCLLPVPPVPDEFYNQKGGILYE</sequence>
<dbReference type="GO" id="GO:0003677">
    <property type="term" value="F:DNA binding"/>
    <property type="evidence" value="ECO:0007669"/>
    <property type="project" value="UniProtKB-KW"/>
</dbReference>
<accession>A0AAP3SC18</accession>
<dbReference type="EMBL" id="JAQNVG010000007">
    <property type="protein sequence ID" value="MDC2235345.1"/>
    <property type="molecule type" value="Genomic_DNA"/>
</dbReference>
<dbReference type="Proteomes" id="UP001217776">
    <property type="component" value="Unassembled WGS sequence"/>
</dbReference>
<evidence type="ECO:0000313" key="4">
    <source>
        <dbReference type="EMBL" id="MDC2235345.1"/>
    </source>
</evidence>
<proteinExistence type="predicted"/>
<dbReference type="PANTHER" id="PTHR30349">
    <property type="entry name" value="PHAGE INTEGRASE-RELATED"/>
    <property type="match status" value="1"/>
</dbReference>
<reference evidence="4" key="1">
    <citation type="submission" date="2022-10" db="EMBL/GenBank/DDBJ databases">
        <title>Human gut microbiome strain richness.</title>
        <authorList>
            <person name="Chen-Liaw A."/>
        </authorList>
    </citation>
    <scope>NUCLEOTIDE SEQUENCE</scope>
    <source>
        <strain evidence="4">1001283st1_A3_1001283B150304_161114</strain>
    </source>
</reference>
<comment type="caution">
    <text evidence="4">The sequence shown here is derived from an EMBL/GenBank/DDBJ whole genome shotgun (WGS) entry which is preliminary data.</text>
</comment>
<evidence type="ECO:0000259" key="3">
    <source>
        <dbReference type="PROSITE" id="PS51898"/>
    </source>
</evidence>
<dbReference type="Pfam" id="PF00589">
    <property type="entry name" value="Phage_integrase"/>
    <property type="match status" value="1"/>
</dbReference>
<protein>
    <submittedName>
        <fullName evidence="4">Site-specific integrase</fullName>
    </submittedName>
</protein>
<dbReference type="AlphaFoldDB" id="A0AAP3SC18"/>
<dbReference type="GO" id="GO:0015074">
    <property type="term" value="P:DNA integration"/>
    <property type="evidence" value="ECO:0007669"/>
    <property type="project" value="InterPro"/>
</dbReference>
<dbReference type="InterPro" id="IPR002104">
    <property type="entry name" value="Integrase_catalytic"/>
</dbReference>
<keyword evidence="1" id="KW-0238">DNA-binding</keyword>
<feature type="domain" description="Tyr recombinase" evidence="3">
    <location>
        <begin position="206"/>
        <end position="391"/>
    </location>
</feature>
<dbReference type="PANTHER" id="PTHR30349:SF90">
    <property type="entry name" value="TYROSINE RECOMBINASE XERD"/>
    <property type="match status" value="1"/>
</dbReference>
<dbReference type="CDD" id="cd01188">
    <property type="entry name" value="INT_RitA_C_like"/>
    <property type="match status" value="1"/>
</dbReference>
<dbReference type="InterPro" id="IPR050090">
    <property type="entry name" value="Tyrosine_recombinase_XerCD"/>
</dbReference>
<dbReference type="InterPro" id="IPR010998">
    <property type="entry name" value="Integrase_recombinase_N"/>
</dbReference>
<keyword evidence="2" id="KW-0233">DNA recombination</keyword>
<dbReference type="GO" id="GO:0006310">
    <property type="term" value="P:DNA recombination"/>
    <property type="evidence" value="ECO:0007669"/>
    <property type="project" value="UniProtKB-KW"/>
</dbReference>
<dbReference type="RefSeq" id="WP_229099189.1">
    <property type="nucleotide sequence ID" value="NZ_CAXSVM010000097.1"/>
</dbReference>
<organism evidence="4 5">
    <name type="scientific">Bacteroides thetaiotaomicron</name>
    <dbReference type="NCBI Taxonomy" id="818"/>
    <lineage>
        <taxon>Bacteria</taxon>
        <taxon>Pseudomonadati</taxon>
        <taxon>Bacteroidota</taxon>
        <taxon>Bacteroidia</taxon>
        <taxon>Bacteroidales</taxon>
        <taxon>Bacteroidaceae</taxon>
        <taxon>Bacteroides</taxon>
    </lineage>
</organism>
<dbReference type="InterPro" id="IPR013762">
    <property type="entry name" value="Integrase-like_cat_sf"/>
</dbReference>
<evidence type="ECO:0000256" key="1">
    <source>
        <dbReference type="ARBA" id="ARBA00023125"/>
    </source>
</evidence>
<dbReference type="InterPro" id="IPR011010">
    <property type="entry name" value="DNA_brk_join_enz"/>
</dbReference>
<dbReference type="Gene3D" id="1.10.443.10">
    <property type="entry name" value="Intergrase catalytic core"/>
    <property type="match status" value="1"/>
</dbReference>